<protein>
    <submittedName>
        <fullName evidence="3">Collagen</fullName>
    </submittedName>
</protein>
<dbReference type="Pfam" id="PF01391">
    <property type="entry name" value="Collagen"/>
    <property type="match status" value="1"/>
</dbReference>
<name>A0A2A6BNB6_PRIPA</name>
<proteinExistence type="predicted"/>
<evidence type="ECO:0000313" key="3">
    <source>
        <dbReference type="EnsemblMetazoa" id="PPA12031.1"/>
    </source>
</evidence>
<dbReference type="Proteomes" id="UP000005239">
    <property type="component" value="Unassembled WGS sequence"/>
</dbReference>
<keyword evidence="2" id="KW-1133">Transmembrane helix</keyword>
<feature type="region of interest" description="Disordered" evidence="1">
    <location>
        <begin position="340"/>
        <end position="389"/>
    </location>
</feature>
<accession>A0A8R1YBN5</accession>
<keyword evidence="2" id="KW-0812">Transmembrane</keyword>
<dbReference type="AlphaFoldDB" id="A0A2A6BNB6"/>
<keyword evidence="2" id="KW-0472">Membrane</keyword>
<reference evidence="3" key="2">
    <citation type="submission" date="2022-06" db="UniProtKB">
        <authorList>
            <consortium name="EnsemblMetazoa"/>
        </authorList>
    </citation>
    <scope>IDENTIFICATION</scope>
    <source>
        <strain evidence="3">PS312</strain>
    </source>
</reference>
<reference evidence="4" key="1">
    <citation type="journal article" date="2008" name="Nat. Genet.">
        <title>The Pristionchus pacificus genome provides a unique perspective on nematode lifestyle and parasitism.</title>
        <authorList>
            <person name="Dieterich C."/>
            <person name="Clifton S.W."/>
            <person name="Schuster L.N."/>
            <person name="Chinwalla A."/>
            <person name="Delehaunty K."/>
            <person name="Dinkelacker I."/>
            <person name="Fulton L."/>
            <person name="Fulton R."/>
            <person name="Godfrey J."/>
            <person name="Minx P."/>
            <person name="Mitreva M."/>
            <person name="Roeseler W."/>
            <person name="Tian H."/>
            <person name="Witte H."/>
            <person name="Yang S.P."/>
            <person name="Wilson R.K."/>
            <person name="Sommer R.J."/>
        </authorList>
    </citation>
    <scope>NUCLEOTIDE SEQUENCE [LARGE SCALE GENOMIC DNA]</scope>
    <source>
        <strain evidence="4">PS312</strain>
    </source>
</reference>
<sequence>MFDTREELPIGRMSPDSLLHSVVGLTTLSLLCLLSVVAMLAREVAHFEKEAHEDLLLFKEWSDSAWSTMGEEPAMKRQRRNAHSRRFVVDDEFTVDSEVELNVRDEDFQSSRATTLPPSLRPFSRDVSANTISVRQSDSPTCNCGARASSCPQGPPGPSGAPGVPGNNGEPGIDGSPGANGITVLVTRNNNGCIKCPHGQPGPPGRDGQEGIPGPQGPNGDDAADGLYMRYGPPGPPGNVGPSGAPGRDGPPGQPAAPATRYVAARGAPGPAGPAGQPGPAGGPGYALPGDPGQAGAPGNAGRPGQPGPDGRPGTAGSAGGPGFDGAYCPCPPHFGNYLPPREERELASEGATPPFTPPLDNTRMVDGELKRQSSRTGMQSRSIRDGWTTFGSDSETELGVRSGDILVGSYNPLSRAQFRRNVIAQHLTKNRQSRRI</sequence>
<evidence type="ECO:0000256" key="1">
    <source>
        <dbReference type="SAM" id="MobiDB-lite"/>
    </source>
</evidence>
<keyword evidence="4" id="KW-1185">Reference proteome</keyword>
<gene>
    <name evidence="3" type="primary">WBGene00101585</name>
</gene>
<dbReference type="PANTHER" id="PTHR24637:SF236">
    <property type="entry name" value="NEMATODE CUTICLE COLLAGEN N-TERMINAL DOMAIN-CONTAINING PROTEIN"/>
    <property type="match status" value="1"/>
</dbReference>
<dbReference type="SMART" id="SM01088">
    <property type="entry name" value="Col_cuticle_N"/>
    <property type="match status" value="1"/>
</dbReference>
<dbReference type="Gene3D" id="1.20.5.320">
    <property type="entry name" value="6-Phosphogluconate Dehydrogenase, domain 3"/>
    <property type="match status" value="1"/>
</dbReference>
<dbReference type="Pfam" id="PF01484">
    <property type="entry name" value="Col_cuticle_N"/>
    <property type="match status" value="1"/>
</dbReference>
<organism evidence="3 4">
    <name type="scientific">Pristionchus pacificus</name>
    <name type="common">Parasitic nematode worm</name>
    <dbReference type="NCBI Taxonomy" id="54126"/>
    <lineage>
        <taxon>Eukaryota</taxon>
        <taxon>Metazoa</taxon>
        <taxon>Ecdysozoa</taxon>
        <taxon>Nematoda</taxon>
        <taxon>Chromadorea</taxon>
        <taxon>Rhabditida</taxon>
        <taxon>Rhabditina</taxon>
        <taxon>Diplogasteromorpha</taxon>
        <taxon>Diplogasteroidea</taxon>
        <taxon>Neodiplogasteridae</taxon>
        <taxon>Pristionchus</taxon>
    </lineage>
</organism>
<dbReference type="GO" id="GO:0042302">
    <property type="term" value="F:structural constituent of cuticle"/>
    <property type="evidence" value="ECO:0007669"/>
    <property type="project" value="InterPro"/>
</dbReference>
<dbReference type="PANTHER" id="PTHR24637">
    <property type="entry name" value="COLLAGEN"/>
    <property type="match status" value="1"/>
</dbReference>
<evidence type="ECO:0000313" key="4">
    <source>
        <dbReference type="Proteomes" id="UP000005239"/>
    </source>
</evidence>
<feature type="region of interest" description="Disordered" evidence="1">
    <location>
        <begin position="194"/>
        <end position="321"/>
    </location>
</feature>
<dbReference type="InterPro" id="IPR002486">
    <property type="entry name" value="Col_cuticle_N"/>
</dbReference>
<dbReference type="OrthoDB" id="5840567at2759"/>
<dbReference type="EnsemblMetazoa" id="PPA12031.1">
    <property type="protein sequence ID" value="PPA12031.1"/>
    <property type="gene ID" value="WBGene00101585"/>
</dbReference>
<feature type="region of interest" description="Disordered" evidence="1">
    <location>
        <begin position="134"/>
        <end position="182"/>
    </location>
</feature>
<dbReference type="InterPro" id="IPR008160">
    <property type="entry name" value="Collagen"/>
</dbReference>
<evidence type="ECO:0000256" key="2">
    <source>
        <dbReference type="SAM" id="Phobius"/>
    </source>
</evidence>
<feature type="transmembrane region" description="Helical" evidence="2">
    <location>
        <begin position="18"/>
        <end position="41"/>
    </location>
</feature>
<accession>A0A2A6BNB6</accession>